<feature type="compositionally biased region" description="Basic and acidic residues" evidence="5">
    <location>
        <begin position="442"/>
        <end position="455"/>
    </location>
</feature>
<keyword evidence="2" id="KW-0285">Flavoprotein</keyword>
<dbReference type="PANTHER" id="PTHR47356">
    <property type="entry name" value="FAD-DEPENDENT MONOOXYGENASE ASQG-RELATED"/>
    <property type="match status" value="1"/>
</dbReference>
<keyword evidence="4" id="KW-0560">Oxidoreductase</keyword>
<evidence type="ECO:0000256" key="4">
    <source>
        <dbReference type="ARBA" id="ARBA00023002"/>
    </source>
</evidence>
<dbReference type="PRINTS" id="PR00420">
    <property type="entry name" value="RNGMNOXGNASE"/>
</dbReference>
<organism evidence="8 9">
    <name type="scientific">Linnemannia exigua</name>
    <dbReference type="NCBI Taxonomy" id="604196"/>
    <lineage>
        <taxon>Eukaryota</taxon>
        <taxon>Fungi</taxon>
        <taxon>Fungi incertae sedis</taxon>
        <taxon>Mucoromycota</taxon>
        <taxon>Mortierellomycotina</taxon>
        <taxon>Mortierellomycetes</taxon>
        <taxon>Mortierellales</taxon>
        <taxon>Mortierellaceae</taxon>
        <taxon>Linnemannia</taxon>
    </lineage>
</organism>
<sequence>MSTTHDFSTSEKADADRPRVLIVGAGLAGLTLGMLLNKADIPFDIYERSTLIKPHGSAMYFNCTTASMFKQCGIYEEFAALGKCVSTVQMCREDRQVDFKMEFGDQEMEFGARGYIIPRPQMHDLLLRQIPEERLHFGSKVVTIETDDNGVSIHCSDGSVVRGDILVGADGAYSAVRRDLYAKLKESNNLPPPDALPLPFTTICVVAQTWPLTPKEFPDLALEECQFRHFVGTNKMNSWSTFTTAQNTVCWSSILFLDEETTKDNATFRNSEWGQETAAEMCDHIKDFPIISGDEKIELTLKDLMDHTPEGQISKVMLEEKVFHTWYSGRTVLIGDANVINGLSSNSYMEDIEYAFKVYKEERLPWVEEAFESSKVHRTMVGQSFASKVTRFVSKHMPVWMFQHIEARSCRYRPQVSFLPLVENTGRSPHAPQPSMLVKTPSKAEKPRTVQSLEK</sequence>
<evidence type="ECO:0000256" key="6">
    <source>
        <dbReference type="SAM" id="Phobius"/>
    </source>
</evidence>
<evidence type="ECO:0000313" key="8">
    <source>
        <dbReference type="EMBL" id="KAG0270961.1"/>
    </source>
</evidence>
<dbReference type="AlphaFoldDB" id="A0AAD4D722"/>
<dbReference type="EMBL" id="JAAAIL010001266">
    <property type="protein sequence ID" value="KAG0270961.1"/>
    <property type="molecule type" value="Genomic_DNA"/>
</dbReference>
<comment type="similarity">
    <text evidence="1">Belongs to the paxM FAD-dependent monooxygenase family.</text>
</comment>
<dbReference type="Pfam" id="PF01494">
    <property type="entry name" value="FAD_binding_3"/>
    <property type="match status" value="1"/>
</dbReference>
<dbReference type="GO" id="GO:0004497">
    <property type="term" value="F:monooxygenase activity"/>
    <property type="evidence" value="ECO:0007669"/>
    <property type="project" value="InterPro"/>
</dbReference>
<evidence type="ECO:0000256" key="1">
    <source>
        <dbReference type="ARBA" id="ARBA00007992"/>
    </source>
</evidence>
<name>A0AAD4D722_9FUNG</name>
<evidence type="ECO:0000256" key="5">
    <source>
        <dbReference type="SAM" id="MobiDB-lite"/>
    </source>
</evidence>
<feature type="region of interest" description="Disordered" evidence="5">
    <location>
        <begin position="423"/>
        <end position="455"/>
    </location>
</feature>
<dbReference type="Proteomes" id="UP001194580">
    <property type="component" value="Unassembled WGS sequence"/>
</dbReference>
<protein>
    <recommendedName>
        <fullName evidence="7">FAD-binding domain-containing protein</fullName>
    </recommendedName>
</protein>
<keyword evidence="6" id="KW-0812">Transmembrane</keyword>
<evidence type="ECO:0000256" key="2">
    <source>
        <dbReference type="ARBA" id="ARBA00022630"/>
    </source>
</evidence>
<reference evidence="8" key="1">
    <citation type="journal article" date="2020" name="Fungal Divers.">
        <title>Resolving the Mortierellaceae phylogeny through synthesis of multi-gene phylogenetics and phylogenomics.</title>
        <authorList>
            <person name="Vandepol N."/>
            <person name="Liber J."/>
            <person name="Desiro A."/>
            <person name="Na H."/>
            <person name="Kennedy M."/>
            <person name="Barry K."/>
            <person name="Grigoriev I.V."/>
            <person name="Miller A.N."/>
            <person name="O'Donnell K."/>
            <person name="Stajich J.E."/>
            <person name="Bonito G."/>
        </authorList>
    </citation>
    <scope>NUCLEOTIDE SEQUENCE</scope>
    <source>
        <strain evidence="8">NRRL 28262</strain>
    </source>
</reference>
<dbReference type="InterPro" id="IPR050562">
    <property type="entry name" value="FAD_mOase_fung"/>
</dbReference>
<feature type="transmembrane region" description="Helical" evidence="6">
    <location>
        <begin position="20"/>
        <end position="36"/>
    </location>
</feature>
<keyword evidence="9" id="KW-1185">Reference proteome</keyword>
<keyword evidence="3" id="KW-0274">FAD</keyword>
<dbReference type="Gene3D" id="3.50.50.60">
    <property type="entry name" value="FAD/NAD(P)-binding domain"/>
    <property type="match status" value="1"/>
</dbReference>
<keyword evidence="6" id="KW-0472">Membrane</keyword>
<dbReference type="GO" id="GO:0071949">
    <property type="term" value="F:FAD binding"/>
    <property type="evidence" value="ECO:0007669"/>
    <property type="project" value="InterPro"/>
</dbReference>
<accession>A0AAD4D722</accession>
<keyword evidence="6" id="KW-1133">Transmembrane helix</keyword>
<comment type="caution">
    <text evidence="8">The sequence shown here is derived from an EMBL/GenBank/DDBJ whole genome shotgun (WGS) entry which is preliminary data.</text>
</comment>
<evidence type="ECO:0000259" key="7">
    <source>
        <dbReference type="Pfam" id="PF01494"/>
    </source>
</evidence>
<gene>
    <name evidence="8" type="ORF">BGZ95_001311</name>
</gene>
<evidence type="ECO:0000256" key="3">
    <source>
        <dbReference type="ARBA" id="ARBA00022827"/>
    </source>
</evidence>
<dbReference type="SUPFAM" id="SSF51905">
    <property type="entry name" value="FAD/NAD(P)-binding domain"/>
    <property type="match status" value="1"/>
</dbReference>
<feature type="domain" description="FAD-binding" evidence="7">
    <location>
        <begin position="19"/>
        <end position="192"/>
    </location>
</feature>
<evidence type="ECO:0000313" key="9">
    <source>
        <dbReference type="Proteomes" id="UP001194580"/>
    </source>
</evidence>
<proteinExistence type="inferred from homology"/>
<dbReference type="PANTHER" id="PTHR47356:SF2">
    <property type="entry name" value="FAD-BINDING DOMAIN-CONTAINING PROTEIN-RELATED"/>
    <property type="match status" value="1"/>
</dbReference>
<dbReference type="InterPro" id="IPR002938">
    <property type="entry name" value="FAD-bd"/>
</dbReference>
<dbReference type="InterPro" id="IPR036188">
    <property type="entry name" value="FAD/NAD-bd_sf"/>
</dbReference>